<gene>
    <name evidence="2" type="ORF">P0031D02.9</name>
    <name evidence="1" type="ORF">P0485B12.41</name>
</gene>
<proteinExistence type="predicted"/>
<dbReference type="Proteomes" id="UP000817658">
    <property type="component" value="Chromosome 1"/>
</dbReference>
<dbReference type="EMBL" id="AP003230">
    <property type="protein sequence ID" value="BAD87075.1"/>
    <property type="molecule type" value="Genomic_DNA"/>
</dbReference>
<reference evidence="3" key="2">
    <citation type="journal article" date="2005" name="Nature">
        <title>The map-based sequence of the rice genome.</title>
        <authorList>
            <consortium name="International rice genome sequencing project (IRGSP)"/>
            <person name="Matsumoto T."/>
            <person name="Wu J."/>
            <person name="Kanamori H."/>
            <person name="Katayose Y."/>
            <person name="Fujisawa M."/>
            <person name="Namiki N."/>
            <person name="Mizuno H."/>
            <person name="Yamamoto K."/>
            <person name="Antonio B.A."/>
            <person name="Baba T."/>
            <person name="Sakata K."/>
            <person name="Nagamura Y."/>
            <person name="Aoki H."/>
            <person name="Arikawa K."/>
            <person name="Arita K."/>
            <person name="Bito T."/>
            <person name="Chiden Y."/>
            <person name="Fujitsuka N."/>
            <person name="Fukunaka R."/>
            <person name="Hamada M."/>
            <person name="Harada C."/>
            <person name="Hayashi A."/>
            <person name="Hijishita S."/>
            <person name="Honda M."/>
            <person name="Hosokawa S."/>
            <person name="Ichikawa Y."/>
            <person name="Idonuma A."/>
            <person name="Iijima M."/>
            <person name="Ikeda M."/>
            <person name="Ikeno M."/>
            <person name="Ito K."/>
            <person name="Ito S."/>
            <person name="Ito T."/>
            <person name="Ito Y."/>
            <person name="Ito Y."/>
            <person name="Iwabuchi A."/>
            <person name="Kamiya K."/>
            <person name="Karasawa W."/>
            <person name="Kurita K."/>
            <person name="Katagiri S."/>
            <person name="Kikuta A."/>
            <person name="Kobayashi H."/>
            <person name="Kobayashi N."/>
            <person name="Machita K."/>
            <person name="Maehara T."/>
            <person name="Masukawa M."/>
            <person name="Mizubayashi T."/>
            <person name="Mukai Y."/>
            <person name="Nagasaki H."/>
            <person name="Nagata Y."/>
            <person name="Naito S."/>
            <person name="Nakashima M."/>
            <person name="Nakama Y."/>
            <person name="Nakamichi Y."/>
            <person name="Nakamura M."/>
            <person name="Meguro A."/>
            <person name="Negishi M."/>
            <person name="Ohta I."/>
            <person name="Ohta T."/>
            <person name="Okamoto M."/>
            <person name="Ono N."/>
            <person name="Saji S."/>
            <person name="Sakaguchi M."/>
            <person name="Sakai K."/>
            <person name="Shibata M."/>
            <person name="Shimokawa T."/>
            <person name="Song J."/>
            <person name="Takazaki Y."/>
            <person name="Terasawa K."/>
            <person name="Tsugane M."/>
            <person name="Tsuji K."/>
            <person name="Ueda S."/>
            <person name="Waki K."/>
            <person name="Yamagata H."/>
            <person name="Yamamoto M."/>
            <person name="Yamamoto S."/>
            <person name="Yamane H."/>
            <person name="Yoshiki S."/>
            <person name="Yoshihara R."/>
            <person name="Yukawa K."/>
            <person name="Zhong H."/>
            <person name="Yano M."/>
            <person name="Yuan Q."/>
            <person name="Ouyang S."/>
            <person name="Liu J."/>
            <person name="Jones K.M."/>
            <person name="Gansberger K."/>
            <person name="Moffat K."/>
            <person name="Hill J."/>
            <person name="Bera J."/>
            <person name="Fadrosh D."/>
            <person name="Jin S."/>
            <person name="Johri S."/>
            <person name="Kim M."/>
            <person name="Overton L."/>
            <person name="Reardon M."/>
            <person name="Tsitrin T."/>
            <person name="Vuong H."/>
            <person name="Weaver B."/>
            <person name="Ciecko A."/>
            <person name="Tallon L."/>
            <person name="Jackson J."/>
            <person name="Pai G."/>
            <person name="Aken S.V."/>
            <person name="Utterback T."/>
            <person name="Reidmuller S."/>
            <person name="Feldblyum T."/>
            <person name="Hsiao J."/>
            <person name="Zismann V."/>
            <person name="Iobst S."/>
            <person name="de Vazeille A.R."/>
            <person name="Buell C.R."/>
            <person name="Ying K."/>
            <person name="Li Y."/>
            <person name="Lu T."/>
            <person name="Huang Y."/>
            <person name="Zhao Q."/>
            <person name="Feng Q."/>
            <person name="Zhang L."/>
            <person name="Zhu J."/>
            <person name="Weng Q."/>
            <person name="Mu J."/>
            <person name="Lu Y."/>
            <person name="Fan D."/>
            <person name="Liu Y."/>
            <person name="Guan J."/>
            <person name="Zhang Y."/>
            <person name="Yu S."/>
            <person name="Liu X."/>
            <person name="Zhang Y."/>
            <person name="Hong G."/>
            <person name="Han B."/>
            <person name="Choisne N."/>
            <person name="Demange N."/>
            <person name="Orjeda G."/>
            <person name="Samain S."/>
            <person name="Cattolico L."/>
            <person name="Pelletier E."/>
            <person name="Couloux A."/>
            <person name="Segurens B."/>
            <person name="Wincker P."/>
            <person name="D'Hont A."/>
            <person name="Scarpelli C."/>
            <person name="Weissenbach J."/>
            <person name="Salanoubat M."/>
            <person name="Quetier F."/>
            <person name="Yu Y."/>
            <person name="Kim H.R."/>
            <person name="Rambo T."/>
            <person name="Currie J."/>
            <person name="Collura K."/>
            <person name="Luo M."/>
            <person name="Yang T."/>
            <person name="Ammiraju J.S.S."/>
            <person name="Engler F."/>
            <person name="Soderlund C."/>
            <person name="Wing R.A."/>
            <person name="Palmer L.E."/>
            <person name="de la Bastide M."/>
            <person name="Spiegel L."/>
            <person name="Nascimento L."/>
            <person name="Zutavern T."/>
            <person name="O'Shaughnessy A."/>
            <person name="Dike S."/>
            <person name="Dedhia N."/>
            <person name="Preston R."/>
            <person name="Balija V."/>
            <person name="McCombie W.R."/>
            <person name="Chow T."/>
            <person name="Chen H."/>
            <person name="Chung M."/>
            <person name="Chen C."/>
            <person name="Shaw J."/>
            <person name="Wu H."/>
            <person name="Hsiao K."/>
            <person name="Chao Y."/>
            <person name="Chu M."/>
            <person name="Cheng C."/>
            <person name="Hour A."/>
            <person name="Lee P."/>
            <person name="Lin S."/>
            <person name="Lin Y."/>
            <person name="Liou J."/>
            <person name="Liu S."/>
            <person name="Hsing Y."/>
            <person name="Raghuvanshi S."/>
            <person name="Mohanty A."/>
            <person name="Bharti A.K."/>
            <person name="Gaur A."/>
            <person name="Gupta V."/>
            <person name="Kumar D."/>
            <person name="Ravi V."/>
            <person name="Vij S."/>
            <person name="Kapur A."/>
            <person name="Khurana P."/>
            <person name="Khurana P."/>
            <person name="Khurana J.P."/>
            <person name="Tyagi A.K."/>
            <person name="Gaikwad K."/>
            <person name="Singh A."/>
            <person name="Dalal V."/>
            <person name="Srivastava S."/>
            <person name="Dixit A."/>
            <person name="Pal A.K."/>
            <person name="Ghazi I.A."/>
            <person name="Yadav M."/>
            <person name="Pandit A."/>
            <person name="Bhargava A."/>
            <person name="Sureshbabu K."/>
            <person name="Batra K."/>
            <person name="Sharma T.R."/>
            <person name="Mohapatra T."/>
            <person name="Singh N.K."/>
            <person name="Messing J."/>
            <person name="Nelson A.B."/>
            <person name="Fuks G."/>
            <person name="Kavchok S."/>
            <person name="Keizer G."/>
            <person name="Linton E."/>
            <person name="Llaca V."/>
            <person name="Song R."/>
            <person name="Tanyolac B."/>
            <person name="Young S."/>
            <person name="Ho-Il K."/>
            <person name="Hahn J.H."/>
            <person name="Sangsakoo G."/>
            <person name="Vanavichit A."/>
            <person name="de Mattos Luiz.A.T."/>
            <person name="Zimmer P.D."/>
            <person name="Malone G."/>
            <person name="Dellagostin O."/>
            <person name="de Oliveira A.C."/>
            <person name="Bevan M."/>
            <person name="Bancroft I."/>
            <person name="Minx P."/>
            <person name="Cordum H."/>
            <person name="Wilson R."/>
            <person name="Cheng Z."/>
            <person name="Jin W."/>
            <person name="Jiang J."/>
            <person name="Leong S.A."/>
            <person name="Iwama H."/>
            <person name="Gojobori T."/>
            <person name="Itoh T."/>
            <person name="Niimura Y."/>
            <person name="Fujii Y."/>
            <person name="Habara T."/>
            <person name="Sakai H."/>
            <person name="Sato Y."/>
            <person name="Wilson G."/>
            <person name="Kumar K."/>
            <person name="McCouch S."/>
            <person name="Juretic N."/>
            <person name="Hoen D."/>
            <person name="Wright S."/>
            <person name="Bruskiewich R."/>
            <person name="Bureau T."/>
            <person name="Miyao A."/>
            <person name="Hirochika H."/>
            <person name="Nishikawa T."/>
            <person name="Kadowaki K."/>
            <person name="Sugiura M."/>
            <person name="Burr B."/>
            <person name="Sasaki T."/>
        </authorList>
    </citation>
    <scope>NUCLEOTIDE SEQUENCE [LARGE SCALE GENOMIC DNA]</scope>
    <source>
        <strain evidence="3">cv. Nipponbare</strain>
    </source>
</reference>
<dbReference type="Proteomes" id="UP000000763">
    <property type="component" value="Chromosome 1"/>
</dbReference>
<dbReference type="EMBL" id="AP003348">
    <property type="protein sequence ID" value="BAD73504.1"/>
    <property type="molecule type" value="Genomic_DNA"/>
</dbReference>
<sequence>MIERALANAIDEMFKRAKSTILLDNHGQPPTGAKKTFLPTVINQCCNNHEMHDGVSDDRGGWMDEEDFAAPYCYERFSSDE</sequence>
<evidence type="ECO:0000313" key="1">
    <source>
        <dbReference type="EMBL" id="BAD73504.1"/>
    </source>
</evidence>
<organism evidence="1">
    <name type="scientific">Oryza sativa subsp. japonica</name>
    <name type="common">Rice</name>
    <dbReference type="NCBI Taxonomy" id="39947"/>
    <lineage>
        <taxon>Eukaryota</taxon>
        <taxon>Viridiplantae</taxon>
        <taxon>Streptophyta</taxon>
        <taxon>Embryophyta</taxon>
        <taxon>Tracheophyta</taxon>
        <taxon>Spermatophyta</taxon>
        <taxon>Magnoliopsida</taxon>
        <taxon>Liliopsida</taxon>
        <taxon>Poales</taxon>
        <taxon>Poaceae</taxon>
        <taxon>BOP clade</taxon>
        <taxon>Oryzoideae</taxon>
        <taxon>Oryzeae</taxon>
        <taxon>Oryzinae</taxon>
        <taxon>Oryza</taxon>
        <taxon>Oryza sativa</taxon>
    </lineage>
</organism>
<accession>Q5QM57</accession>
<name>Q5QM57_ORYSJ</name>
<evidence type="ECO:0000313" key="3">
    <source>
        <dbReference type="Proteomes" id="UP000000763"/>
    </source>
</evidence>
<evidence type="ECO:0000313" key="2">
    <source>
        <dbReference type="EMBL" id="BAD87075.1"/>
    </source>
</evidence>
<reference evidence="3" key="3">
    <citation type="journal article" date="2008" name="Nucleic Acids Res.">
        <title>The rice annotation project database (RAP-DB): 2008 update.</title>
        <authorList>
            <consortium name="The rice annotation project (RAP)"/>
        </authorList>
    </citation>
    <scope>GENOME REANNOTATION</scope>
    <source>
        <strain evidence="3">cv. Nipponbare</strain>
    </source>
</reference>
<protein>
    <submittedName>
        <fullName evidence="1">Uncharacterized protein</fullName>
    </submittedName>
</protein>
<reference evidence="1" key="1">
    <citation type="journal article" date="2002" name="Nature">
        <title>The genome sequence and structure of rice chromosome 1.</title>
        <authorList>
            <person name="Sasaki T."/>
            <person name="Matsumoto T."/>
            <person name="Yamamoto K."/>
            <person name="Sakata K."/>
            <person name="Baba T."/>
            <person name="Katayose Y."/>
            <person name="Wu J."/>
            <person name="Niimura Y."/>
            <person name="Cheng Z."/>
            <person name="Nagamura Y."/>
            <person name="Antonio B.A."/>
            <person name="Kanamori H."/>
            <person name="Hosokawa S."/>
            <person name="Masukawa M."/>
            <person name="Arikawa K."/>
            <person name="Chiden Y."/>
            <person name="Hayashi M."/>
            <person name="Okamoto M."/>
            <person name="Ando T."/>
            <person name="Aoki H."/>
            <person name="Arita K."/>
            <person name="Hamada M."/>
            <person name="Harada C."/>
            <person name="Hijishita S."/>
            <person name="Honda M."/>
            <person name="Ichikawa Y."/>
            <person name="Idonuma A."/>
            <person name="Iijima M."/>
            <person name="Ikeda M."/>
            <person name="Ikeno M."/>
            <person name="Itoh S."/>
            <person name="Itoh T."/>
            <person name="Itoh Y."/>
            <person name="Itoh Y."/>
            <person name="Iwabuchi A."/>
            <person name="Kamiya K."/>
            <person name="Karasawa W."/>
            <person name="Katagiri S."/>
            <person name="Kikuta A."/>
            <person name="Kobayashi N."/>
            <person name="Kono I."/>
            <person name="Machita K."/>
            <person name="Maehara T."/>
            <person name="Mizuno H."/>
            <person name="Mizubayashi T."/>
            <person name="Mukai Y."/>
            <person name="Nagasaki H."/>
            <person name="Nakashima M."/>
            <person name="Nakama Y."/>
            <person name="Nakamichi Y."/>
            <person name="Nakamura M."/>
            <person name="Namiki N."/>
            <person name="Negishi M."/>
            <person name="Ohta I."/>
            <person name="Ono N."/>
            <person name="Saji S."/>
            <person name="Sakai K."/>
            <person name="Shibata M."/>
            <person name="Shimokawa T."/>
            <person name="Shomura A."/>
            <person name="Song J."/>
            <person name="Takazaki Y."/>
            <person name="Terasawa K."/>
            <person name="Tsuji K."/>
            <person name="Waki K."/>
            <person name="Yamagata H."/>
            <person name="Yamane H."/>
            <person name="Yoshiki S."/>
            <person name="Yoshihara R."/>
            <person name="Yukawa K."/>
            <person name="Zhong H."/>
            <person name="Iwama H."/>
            <person name="Endo T."/>
            <person name="Ito H."/>
            <person name="Hahn J.H."/>
            <person name="Kim H.I."/>
            <person name="Eun M.Y."/>
            <person name="Yano M."/>
            <person name="Jiang J."/>
            <person name="Gojobori T."/>
        </authorList>
    </citation>
    <scope>NUCLEOTIDE SEQUENCE</scope>
</reference>
<dbReference type="AlphaFoldDB" id="Q5QM57"/>